<proteinExistence type="predicted"/>
<evidence type="ECO:0000313" key="3">
    <source>
        <dbReference type="EMBL" id="OLU45979.1"/>
    </source>
</evidence>
<dbReference type="Pfam" id="PF04892">
    <property type="entry name" value="VanZ"/>
    <property type="match status" value="1"/>
</dbReference>
<feature type="transmembrane region" description="Helical" evidence="1">
    <location>
        <begin position="150"/>
        <end position="170"/>
    </location>
</feature>
<dbReference type="STRING" id="1862672.BO225_07450"/>
<evidence type="ECO:0000259" key="2">
    <source>
        <dbReference type="Pfam" id="PF04892"/>
    </source>
</evidence>
<dbReference type="Proteomes" id="UP000186705">
    <property type="component" value="Unassembled WGS sequence"/>
</dbReference>
<comment type="caution">
    <text evidence="3">The sequence shown here is derived from an EMBL/GenBank/DDBJ whole genome shotgun (WGS) entry which is preliminary data.</text>
</comment>
<dbReference type="AlphaFoldDB" id="A0A1U7NLY5"/>
<protein>
    <recommendedName>
        <fullName evidence="2">VanZ-like domain-containing protein</fullName>
    </recommendedName>
</protein>
<organism evidence="3 4">
    <name type="scientific">Dubosiella newyorkensis</name>
    <dbReference type="NCBI Taxonomy" id="1862672"/>
    <lineage>
        <taxon>Bacteria</taxon>
        <taxon>Bacillati</taxon>
        <taxon>Bacillota</taxon>
        <taxon>Erysipelotrichia</taxon>
        <taxon>Erysipelotrichales</taxon>
        <taxon>Erysipelotrichaceae</taxon>
        <taxon>Dubosiella</taxon>
    </lineage>
</organism>
<keyword evidence="1" id="KW-0472">Membrane</keyword>
<dbReference type="OrthoDB" id="291892at2"/>
<feature type="transmembrane region" description="Helical" evidence="1">
    <location>
        <begin position="119"/>
        <end position="138"/>
    </location>
</feature>
<dbReference type="EMBL" id="MPKA01000077">
    <property type="protein sequence ID" value="OLU45979.1"/>
    <property type="molecule type" value="Genomic_DNA"/>
</dbReference>
<sequence length="180" mass="20022">MKKTSILMRILLAFLFLALSGIIVLAAYTLSAEDGATTSNRSEVVTENLKQEFKDRLMTSPEGISLYERIKGLVIRFSPYGSNWNQNVRKLAHFSIYFALAAMVYLTLAILGMKKFSRLFLSLCIALALAIFDEWHQGSVAGRVMSKKDVLIDFLGACTSTGILTVISMINSMIKKIINI</sequence>
<keyword evidence="4" id="KW-1185">Reference proteome</keyword>
<dbReference type="GeneID" id="78275774"/>
<dbReference type="RefSeq" id="WP_076341638.1">
    <property type="nucleotide sequence ID" value="NZ_CAPDDE010000046.1"/>
</dbReference>
<name>A0A1U7NLY5_9FIRM</name>
<keyword evidence="1" id="KW-0812">Transmembrane</keyword>
<evidence type="ECO:0000313" key="4">
    <source>
        <dbReference type="Proteomes" id="UP000186705"/>
    </source>
</evidence>
<feature type="transmembrane region" description="Helical" evidence="1">
    <location>
        <begin position="91"/>
        <end position="112"/>
    </location>
</feature>
<evidence type="ECO:0000256" key="1">
    <source>
        <dbReference type="SAM" id="Phobius"/>
    </source>
</evidence>
<dbReference type="NCBIfam" id="NF037970">
    <property type="entry name" value="vanZ_1"/>
    <property type="match status" value="1"/>
</dbReference>
<dbReference type="InterPro" id="IPR006976">
    <property type="entry name" value="VanZ-like"/>
</dbReference>
<keyword evidence="1" id="KW-1133">Transmembrane helix</keyword>
<feature type="domain" description="VanZ-like" evidence="2">
    <location>
        <begin position="31"/>
        <end position="166"/>
    </location>
</feature>
<gene>
    <name evidence="3" type="ORF">BO225_07450</name>
</gene>
<accession>A0A1U7NLY5</accession>
<reference evidence="3 4" key="1">
    <citation type="submission" date="2016-11" db="EMBL/GenBank/DDBJ databases">
        <title>Description of two novel members of the family Erysipelotrichaceae: Ileibacterium lipovorans gen. nov., sp. nov. and Dubosiella newyorkensis, gen. nov., sp. nov.</title>
        <authorList>
            <person name="Cox L.M."/>
            <person name="Sohn J."/>
            <person name="Tyrrell K.L."/>
            <person name="Citron D.M."/>
            <person name="Lawson P.A."/>
            <person name="Patel N.B."/>
            <person name="Iizumi T."/>
            <person name="Perez-Perez G.I."/>
            <person name="Goldstein E.J."/>
            <person name="Blaser M.J."/>
        </authorList>
    </citation>
    <scope>NUCLEOTIDE SEQUENCE [LARGE SCALE GENOMIC DNA]</scope>
    <source>
        <strain evidence="3 4">NYU-BL-A4</strain>
    </source>
</reference>